<dbReference type="VEuPathDB" id="FungiDB:YALI1_F04001g"/>
<dbReference type="InterPro" id="IPR010414">
    <property type="entry name" value="FRG1"/>
</dbReference>
<reference evidence="2 3" key="1">
    <citation type="journal article" date="2016" name="PLoS ONE">
        <title>Sequence Assembly of Yarrowia lipolytica Strain W29/CLIB89 Shows Transposable Element Diversity.</title>
        <authorList>
            <person name="Magnan C."/>
            <person name="Yu J."/>
            <person name="Chang I."/>
            <person name="Jahn E."/>
            <person name="Kanomata Y."/>
            <person name="Wu J."/>
            <person name="Zeller M."/>
            <person name="Oakes M."/>
            <person name="Baldi P."/>
            <person name="Sandmeyer S."/>
        </authorList>
    </citation>
    <scope>NUCLEOTIDE SEQUENCE [LARGE SCALE GENOMIC DNA]</scope>
    <source>
        <strain evidence="3">CLIB89(W29)</strain>
    </source>
</reference>
<dbReference type="PANTHER" id="PTHR12928:SF0">
    <property type="entry name" value="FSHD REGION GENE 1"/>
    <property type="match status" value="1"/>
</dbReference>
<protein>
    <recommendedName>
        <fullName evidence="4">Protein frg1</fullName>
    </recommendedName>
</protein>
<proteinExistence type="predicted"/>
<dbReference type="VEuPathDB" id="FungiDB:YALI0_F02761g"/>
<dbReference type="Gene3D" id="2.80.10.50">
    <property type="match status" value="1"/>
</dbReference>
<feature type="compositionally biased region" description="Basic and acidic residues" evidence="1">
    <location>
        <begin position="45"/>
        <end position="55"/>
    </location>
</feature>
<evidence type="ECO:0000256" key="1">
    <source>
        <dbReference type="SAM" id="MobiDB-lite"/>
    </source>
</evidence>
<evidence type="ECO:0008006" key="4">
    <source>
        <dbReference type="Google" id="ProtNLM"/>
    </source>
</evidence>
<dbReference type="PANTHER" id="PTHR12928">
    <property type="entry name" value="FRG1 PROTEIN"/>
    <property type="match status" value="1"/>
</dbReference>
<dbReference type="KEGG" id="yli:2907775"/>
<organism evidence="2 3">
    <name type="scientific">Yarrowia lipolytica</name>
    <name type="common">Candida lipolytica</name>
    <dbReference type="NCBI Taxonomy" id="4952"/>
    <lineage>
        <taxon>Eukaryota</taxon>
        <taxon>Fungi</taxon>
        <taxon>Dikarya</taxon>
        <taxon>Ascomycota</taxon>
        <taxon>Saccharomycotina</taxon>
        <taxon>Dipodascomycetes</taxon>
        <taxon>Dipodascales</taxon>
        <taxon>Dipodascales incertae sedis</taxon>
        <taxon>Yarrowia</taxon>
    </lineage>
</organism>
<name>A0A1D8NLQ1_YARLL</name>
<dbReference type="FunFam" id="2.80.10.50:FF:000108">
    <property type="entry name" value="Protein frg1"/>
    <property type="match status" value="1"/>
</dbReference>
<dbReference type="AlphaFoldDB" id="A0A1D8NLQ1"/>
<dbReference type="Pfam" id="PF06229">
    <property type="entry name" value="FRG1"/>
    <property type="match status" value="1"/>
</dbReference>
<evidence type="ECO:0000313" key="3">
    <source>
        <dbReference type="Proteomes" id="UP000182444"/>
    </source>
</evidence>
<dbReference type="EMBL" id="CP017558">
    <property type="protein sequence ID" value="AOW06555.1"/>
    <property type="molecule type" value="Genomic_DNA"/>
</dbReference>
<sequence length="300" mass="33177">MHDTSQTETQHHHHQESRRVSKMVKKLSFKGDKKTKKPKASSSKGSDKKRPRIDPVEDDQAAGWISAKSSEEFHGPTLLVTTSEGKPCCFVYENSGDAEDKTHSPTMAVSFDLDTVDKSLDTAEPTSTQQVLLLSPLEFDTNKRTIDIDETVARFALKVPSLGVFLGVDKAGVVSLDSVAIGTPQQFTFKREKGDAGVSWTIKTSYDAYIEIKNGKINLTEDGAKASKFTVRLQSSHRKKTTAEKQAVTYYAMSTKALEERAGRSLDPDEVVKLKKSNKEGNLNEALLDLRQKGKSDTYC</sequence>
<dbReference type="GeneID" id="2907775"/>
<dbReference type="Proteomes" id="UP000182444">
    <property type="component" value="Chromosome 1F"/>
</dbReference>
<dbReference type="GO" id="GO:0051015">
    <property type="term" value="F:actin filament binding"/>
    <property type="evidence" value="ECO:0007669"/>
    <property type="project" value="TreeGrafter"/>
</dbReference>
<feature type="region of interest" description="Disordered" evidence="1">
    <location>
        <begin position="1"/>
        <end position="58"/>
    </location>
</feature>
<dbReference type="eggNOG" id="ENOG502TA7C">
    <property type="taxonomic scope" value="Eukaryota"/>
</dbReference>
<dbReference type="RefSeq" id="XP_504918.3">
    <property type="nucleotide sequence ID" value="XM_504918.3"/>
</dbReference>
<gene>
    <name evidence="2" type="ORF">YALI1_F04001g</name>
</gene>
<dbReference type="GO" id="GO:0071013">
    <property type="term" value="C:catalytic step 2 spliceosome"/>
    <property type="evidence" value="ECO:0007669"/>
    <property type="project" value="TreeGrafter"/>
</dbReference>
<evidence type="ECO:0000313" key="2">
    <source>
        <dbReference type="EMBL" id="AOW06555.1"/>
    </source>
</evidence>
<accession>A0A1D8NLQ1</accession>
<dbReference type="GO" id="GO:0005730">
    <property type="term" value="C:nucleolus"/>
    <property type="evidence" value="ECO:0007669"/>
    <property type="project" value="TreeGrafter"/>
</dbReference>
<feature type="compositionally biased region" description="Basic residues" evidence="1">
    <location>
        <begin position="11"/>
        <end position="39"/>
    </location>
</feature>